<dbReference type="InterPro" id="IPR036890">
    <property type="entry name" value="HATPase_C_sf"/>
</dbReference>
<reference evidence="4 5" key="1">
    <citation type="submission" date="2020-04" db="EMBL/GenBank/DDBJ databases">
        <title>MicrobeNet Type strains.</title>
        <authorList>
            <person name="Nicholson A.C."/>
        </authorList>
    </citation>
    <scope>NUCLEOTIDE SEQUENCE [LARGE SCALE GENOMIC DNA]</scope>
    <source>
        <strain evidence="4 5">ATCC 23612</strain>
    </source>
</reference>
<dbReference type="InterPro" id="IPR050267">
    <property type="entry name" value="Anti-sigma-factor_SerPK"/>
</dbReference>
<keyword evidence="5" id="KW-1185">Reference proteome</keyword>
<evidence type="ECO:0000259" key="3">
    <source>
        <dbReference type="Pfam" id="PF13581"/>
    </source>
</evidence>
<dbReference type="Proteomes" id="UP000553209">
    <property type="component" value="Unassembled WGS sequence"/>
</dbReference>
<dbReference type="SUPFAM" id="SSF55874">
    <property type="entry name" value="ATPase domain of HSP90 chaperone/DNA topoisomerase II/histidine kinase"/>
    <property type="match status" value="1"/>
</dbReference>
<dbReference type="RefSeq" id="WP_061083086.1">
    <property type="nucleotide sequence ID" value="NZ_JAAXPG010000037.1"/>
</dbReference>
<dbReference type="AlphaFoldDB" id="A0A7X6RT75"/>
<dbReference type="GO" id="GO:0004674">
    <property type="term" value="F:protein serine/threonine kinase activity"/>
    <property type="evidence" value="ECO:0007669"/>
    <property type="project" value="UniProtKB-KW"/>
</dbReference>
<evidence type="ECO:0000256" key="2">
    <source>
        <dbReference type="SAM" id="MobiDB-lite"/>
    </source>
</evidence>
<keyword evidence="4" id="KW-0067">ATP-binding</keyword>
<protein>
    <submittedName>
        <fullName evidence="4">ATP-binding protein</fullName>
    </submittedName>
</protein>
<keyword evidence="1" id="KW-0808">Transferase</keyword>
<dbReference type="InterPro" id="IPR003594">
    <property type="entry name" value="HATPase_dom"/>
</dbReference>
<accession>A0A7X6RT75</accession>
<evidence type="ECO:0000313" key="5">
    <source>
        <dbReference type="Proteomes" id="UP000553209"/>
    </source>
</evidence>
<organism evidence="4 5">
    <name type="scientific">Nocardiopsis alborubida</name>
    <dbReference type="NCBI Taxonomy" id="146802"/>
    <lineage>
        <taxon>Bacteria</taxon>
        <taxon>Bacillati</taxon>
        <taxon>Actinomycetota</taxon>
        <taxon>Actinomycetes</taxon>
        <taxon>Streptosporangiales</taxon>
        <taxon>Nocardiopsidaceae</taxon>
        <taxon>Nocardiopsis</taxon>
    </lineage>
</organism>
<evidence type="ECO:0000313" key="4">
    <source>
        <dbReference type="EMBL" id="NKZ01439.1"/>
    </source>
</evidence>
<dbReference type="PANTHER" id="PTHR35526:SF3">
    <property type="entry name" value="ANTI-SIGMA-F FACTOR RSBW"/>
    <property type="match status" value="1"/>
</dbReference>
<feature type="domain" description="Histidine kinase/HSP90-like ATPase" evidence="3">
    <location>
        <begin position="33"/>
        <end position="138"/>
    </location>
</feature>
<evidence type="ECO:0000256" key="1">
    <source>
        <dbReference type="ARBA" id="ARBA00022527"/>
    </source>
</evidence>
<dbReference type="CDD" id="cd16936">
    <property type="entry name" value="HATPase_RsbW-like"/>
    <property type="match status" value="1"/>
</dbReference>
<feature type="region of interest" description="Disordered" evidence="2">
    <location>
        <begin position="1"/>
        <end position="23"/>
    </location>
</feature>
<feature type="compositionally biased region" description="Pro residues" evidence="2">
    <location>
        <begin position="8"/>
        <end position="20"/>
    </location>
</feature>
<dbReference type="EMBL" id="JAAXPG010000037">
    <property type="protein sequence ID" value="NKZ01439.1"/>
    <property type="molecule type" value="Genomic_DNA"/>
</dbReference>
<dbReference type="GO" id="GO:0005524">
    <property type="term" value="F:ATP binding"/>
    <property type="evidence" value="ECO:0007669"/>
    <property type="project" value="UniProtKB-KW"/>
</dbReference>
<keyword evidence="4" id="KW-0547">Nucleotide-binding</keyword>
<keyword evidence="1" id="KW-0418">Kinase</keyword>
<keyword evidence="1" id="KW-0723">Serine/threonine-protein kinase</keyword>
<sequence length="176" mass="19215">MTRTLTPVPVPASEPLPSPPRRASTWWEHRVYPSDLAQARQVRADLRADLAGFEPDLVDTVLLCAAELAANAVKYAPEGQEFLRALALLDERTLWLAVVDEGGGISLPRIPDGRSDDEWSWAEGQRGLMLVDSLAQAWGHYPVGPGNARLGLGVWATFPVPPDERPSGLPGFVMNR</sequence>
<comment type="caution">
    <text evidence="4">The sequence shown here is derived from an EMBL/GenBank/DDBJ whole genome shotgun (WGS) entry which is preliminary data.</text>
</comment>
<dbReference type="Gene3D" id="3.30.565.10">
    <property type="entry name" value="Histidine kinase-like ATPase, C-terminal domain"/>
    <property type="match status" value="1"/>
</dbReference>
<gene>
    <name evidence="4" type="ORF">HGB44_27750</name>
</gene>
<dbReference type="Pfam" id="PF13581">
    <property type="entry name" value="HATPase_c_2"/>
    <property type="match status" value="1"/>
</dbReference>
<name>A0A7X6RT75_9ACTN</name>
<proteinExistence type="predicted"/>
<dbReference type="PANTHER" id="PTHR35526">
    <property type="entry name" value="ANTI-SIGMA-F FACTOR RSBW-RELATED"/>
    <property type="match status" value="1"/>
</dbReference>